<protein>
    <submittedName>
        <fullName evidence="3">PaaI family thioesterase</fullName>
    </submittedName>
</protein>
<sequence>MTGPVDPDLVEDPYAFQRHVGFHMTGWEKDFARFELPLAPHLMNRYGIPHGGVYALLLDTVMGYAGCYTGDPDRRQLAMTLSLTTNFLGRPTDDLLIAEGRRTGGGRSTFFSEGTVTDGAGTVVATATGTFRYRKGA</sequence>
<keyword evidence="1" id="KW-0378">Hydrolase</keyword>
<dbReference type="RefSeq" id="WP_210682109.1">
    <property type="nucleotide sequence ID" value="NZ_JAGMWN010000004.1"/>
</dbReference>
<dbReference type="InterPro" id="IPR003736">
    <property type="entry name" value="PAAI_dom"/>
</dbReference>
<evidence type="ECO:0000313" key="3">
    <source>
        <dbReference type="EMBL" id="MBP5857529.1"/>
    </source>
</evidence>
<dbReference type="NCBIfam" id="TIGR00369">
    <property type="entry name" value="unchar_dom_1"/>
    <property type="match status" value="1"/>
</dbReference>
<dbReference type="InterPro" id="IPR006683">
    <property type="entry name" value="Thioestr_dom"/>
</dbReference>
<dbReference type="Gene3D" id="3.10.129.10">
    <property type="entry name" value="Hotdog Thioesterase"/>
    <property type="match status" value="1"/>
</dbReference>
<name>A0A8J7S6A2_9PROT</name>
<feature type="domain" description="Thioesterase" evidence="2">
    <location>
        <begin position="46"/>
        <end position="124"/>
    </location>
</feature>
<dbReference type="GO" id="GO:0016289">
    <property type="term" value="F:acyl-CoA hydrolase activity"/>
    <property type="evidence" value="ECO:0007669"/>
    <property type="project" value="UniProtKB-ARBA"/>
</dbReference>
<dbReference type="Proteomes" id="UP000672602">
    <property type="component" value="Unassembled WGS sequence"/>
</dbReference>
<accession>A0A8J7S6A2</accession>
<dbReference type="AlphaFoldDB" id="A0A8J7S6A2"/>
<proteinExistence type="predicted"/>
<comment type="caution">
    <text evidence="3">The sequence shown here is derived from an EMBL/GenBank/DDBJ whole genome shotgun (WGS) entry which is preliminary data.</text>
</comment>
<reference evidence="3" key="1">
    <citation type="submission" date="2021-04" db="EMBL/GenBank/DDBJ databases">
        <authorList>
            <person name="Zhang D.-C."/>
        </authorList>
    </citation>
    <scope>NUCLEOTIDE SEQUENCE</scope>
    <source>
        <strain evidence="3">CGMCC 1.15697</strain>
    </source>
</reference>
<dbReference type="EMBL" id="JAGMWN010000004">
    <property type="protein sequence ID" value="MBP5857529.1"/>
    <property type="molecule type" value="Genomic_DNA"/>
</dbReference>
<evidence type="ECO:0000259" key="2">
    <source>
        <dbReference type="Pfam" id="PF03061"/>
    </source>
</evidence>
<evidence type="ECO:0000256" key="1">
    <source>
        <dbReference type="ARBA" id="ARBA00022801"/>
    </source>
</evidence>
<dbReference type="SUPFAM" id="SSF54637">
    <property type="entry name" value="Thioesterase/thiol ester dehydrase-isomerase"/>
    <property type="match status" value="1"/>
</dbReference>
<organism evidence="3 4">
    <name type="scientific">Marivibrio halodurans</name>
    <dbReference type="NCBI Taxonomy" id="2039722"/>
    <lineage>
        <taxon>Bacteria</taxon>
        <taxon>Pseudomonadati</taxon>
        <taxon>Pseudomonadota</taxon>
        <taxon>Alphaproteobacteria</taxon>
        <taxon>Rhodospirillales</taxon>
        <taxon>Rhodospirillaceae</taxon>
        <taxon>Marivibrio</taxon>
    </lineage>
</organism>
<dbReference type="Pfam" id="PF03061">
    <property type="entry name" value="4HBT"/>
    <property type="match status" value="1"/>
</dbReference>
<gene>
    <name evidence="3" type="ORF">KAJ83_10955</name>
</gene>
<keyword evidence="4" id="KW-1185">Reference proteome</keyword>
<evidence type="ECO:0000313" key="4">
    <source>
        <dbReference type="Proteomes" id="UP000672602"/>
    </source>
</evidence>
<dbReference type="InterPro" id="IPR029069">
    <property type="entry name" value="HotDog_dom_sf"/>
</dbReference>
<dbReference type="CDD" id="cd03443">
    <property type="entry name" value="PaaI_thioesterase"/>
    <property type="match status" value="1"/>
</dbReference>